<sequence>MCHAALPRMATRTRRAAHAEAEASPVPGEDEDLEGSDEAAAAAGAANGQEEEDPLQADDPWAPAAGQAAGGDRPGAQSPGHAAGASDGDAPPPEFVKWFYNLWQQQRHQELNGGLQEIVNAKLEIIRRPPRSRQRIHRHRLLALEDPAEEETMAVMRKTGSRKTSSDDGEPRRSPASRHGGMGMAAEMKVKRPAQPPERRRSSLGTVKIEEFYGDRARYVKWKKAIEAQAELYRLEDAELAMLAFGETEEELFERAEAEFMNYRRLPGQSVASYIGQMKRLKAQYHRVDPDSYMSDRARAQRLLNKCSLGRRERLDVFFSAGGRYIPSDIERALRYRCGKVHEDERRLPGRPPPPQPYRTYRGAGTVSTKPVERMAAKWRTRPSGTHVVADDEACFDEEPEDLEKDEEAYQIYLEMLRETEEVKIEEPDELEKELSVLMDEVVSEEDLKEAYAAGWKAKAKQADHKKARGDPECPNVQSGKDKPHTAKKHPWSSDRSSRKSDSAASAPNQARFTFMVGGDYNQEETPPMDICPRCKWPMAESCKFCSNCGQNLYRDDRMSENKRGWGLVGEENEETLIVEETDDEEETPSYTYDVKRSAVKEAAGMKPGKKQEEKIKLKPKEVISVLDKMTKEEKKELRKALEIEEEHLAWTSVERHRILRMEEQLSRSGAASTRVTAPVTKELPKHAREAALRDFRYELYQRQVKGGKFIPSRCSPTPTERQAACKHPFEHIKWTANQEGHYGRCRMCDLKRVLYFSDRHGALVSSQQKLEEIYVSGICPGQAIADTGCRTAVGGGAWHESLQKELKARGLQWFEEPEQEVFQFGAGEACRSHRAYIYPVGIFGVNTAVRRSCMFNFGTRQMTLFGITRMITGEQPEVKRLKDVLVRMPHTFAFVQQDKSEATSEEETEEPSEGWQTLRCSSTSHEFGIEVFTESGSENSDEEKEDAAEDIDVMVAGNTKSFSKSMRSKCGRAAREIRKAGEDEIRRRQQQPQQPQDPCLRPSSLPLRKRWKVLEVFTWTCCISMMALERGWHMCEPVTLPGWDLRDPQTREEAHNYIDSQAPDLLVLAWPCSPWSSLQNLNCRTPEAVRRLAQKRKEHRPMLEFVGEAEKAESQRRSFKGMAETVTDMCQFGLRKPAGEGARRFMKKPTRLVGTPEVIRRCSRRCKGSHKHTHIFGYFKWRGKWRSLSQFAGGYTPDFAQEVVIGAEEYLRGTRRPEIFVEGAHVPEERFEEFENEEKVVPEEDLEQRMLQEELMDVSREEEVPGGPATAEADKMLRLAGADGQLLKECRELLQCPVCEASQAPRKPMQQAPSMRPVTFNASAHLDLKYAKDCKSKLYVALSMIDHATNFHRACLLRTRRPAHVANKFVTQWCALFGDPTELVFDQGGEFEKEFLFELEKRAIHSKVVGAYAPWQNSFAERQGALLGAAWHALIVEHKAEDWTVMKQSLAAAVQAKNATVSRREHCFTKMFRQSSRRHFCGDLEERYFVSWRGCDIVEAPFRPYNEAKEMMRGLKSVQKVIRHPLFRKRVMAKRRQKQKQQLKQKAPEEKPIVPEPLGGVDVPVPEGGSDYEPTSPRSSASQDFWPTVQQIEKWYDEIDDEVISDHSDSPRVRRRRSLDDVPDPIRQKRSPDEQLSEEQIRKKFKGEFFQTVMVATAVEEFQDKHKGKANLPSKEQGKANAWLPRSEVKKLRRLLDMPITAARLHKQPRKRMQRPPGGQKRGRVVVMLSKRAAMVSQETLEEVQQQPRRKAPFLWRGMTLFTKPEEVRAEENMAYVQLEEELFEVRITQPQAWREMVERERKLETLSEALILKLKSSGKELDPRLFDKDEAAAFAESDKNEWGSWIKNKVIERISPDVAWQVDRSLVFRTPLRMVRTNKSKEAMKLIAKSRLVVPGHLDPQLGDYRTDSPTVASVAARMTKIICAMKKWSGWFFDVSTAFLSGKNATRQILVKAPPEGLPAVDGMKAVRPHELMRIVKSAYGLPEAPRLWYLRLVELLEEGGMQEVPFREVHVCPGDPKKTVRAICDLHVDDGFLAGEEGEFHFEKLKQYINEHFNIKKFKGPSYADVKKANKTLKDMKALAESGGAILKYPYIGGEVMFVTYFDASLGKEEKGQSQQGAVHFITSVKAETQPANAGILEFNSGRVSRVVRSSMAAEAASMMMAADHQLYNRLLWEALTKGQLETGILGIRWCPTFKQYADALTKEMDTEQFTVHRQFWELCMKQTEQDKVLEERRAALRRGQRERRKLRMAA</sequence>
<feature type="compositionally biased region" description="Low complexity" evidence="1">
    <location>
        <begin position="1"/>
        <end position="10"/>
    </location>
</feature>
<feature type="compositionally biased region" description="Low complexity" evidence="1">
    <location>
        <begin position="74"/>
        <end position="89"/>
    </location>
</feature>
<dbReference type="Pfam" id="PF07727">
    <property type="entry name" value="RVT_2"/>
    <property type="match status" value="1"/>
</dbReference>
<feature type="compositionally biased region" description="Basic and acidic residues" evidence="1">
    <location>
        <begin position="461"/>
        <end position="472"/>
    </location>
</feature>
<dbReference type="EMBL" id="CAUJNA010003714">
    <property type="protein sequence ID" value="CAJ1408326.1"/>
    <property type="molecule type" value="Genomic_DNA"/>
</dbReference>
<feature type="compositionally biased region" description="Basic and acidic residues" evidence="1">
    <location>
        <begin position="974"/>
        <end position="988"/>
    </location>
</feature>
<dbReference type="SUPFAM" id="SSF53098">
    <property type="entry name" value="Ribonuclease H-like"/>
    <property type="match status" value="1"/>
</dbReference>
<feature type="compositionally biased region" description="Basic residues" evidence="1">
    <location>
        <begin position="1532"/>
        <end position="1544"/>
    </location>
</feature>
<feature type="compositionally biased region" description="Basic and acidic residues" evidence="1">
    <location>
        <begin position="1607"/>
        <end position="1634"/>
    </location>
</feature>
<protein>
    <recommendedName>
        <fullName evidence="2">Integrase catalytic domain-containing protein</fullName>
    </recommendedName>
</protein>
<dbReference type="InterPro" id="IPR012337">
    <property type="entry name" value="RNaseH-like_sf"/>
</dbReference>
<evidence type="ECO:0000313" key="4">
    <source>
        <dbReference type="Proteomes" id="UP001178507"/>
    </source>
</evidence>
<feature type="compositionally biased region" description="Low complexity" evidence="1">
    <location>
        <begin position="991"/>
        <end position="1003"/>
    </location>
</feature>
<comment type="caution">
    <text evidence="3">The sequence shown here is derived from an EMBL/GenBank/DDBJ whole genome shotgun (WGS) entry which is preliminary data.</text>
</comment>
<dbReference type="PROSITE" id="PS50994">
    <property type="entry name" value="INTEGRASE"/>
    <property type="match status" value="1"/>
</dbReference>
<accession>A0AA36JMI6</accession>
<feature type="region of interest" description="Disordered" evidence="1">
    <location>
        <begin position="1532"/>
        <end position="1585"/>
    </location>
</feature>
<dbReference type="InterPro" id="IPR013103">
    <property type="entry name" value="RVT_2"/>
</dbReference>
<dbReference type="GO" id="GO:0015074">
    <property type="term" value="P:DNA integration"/>
    <property type="evidence" value="ECO:0007669"/>
    <property type="project" value="InterPro"/>
</dbReference>
<dbReference type="InterPro" id="IPR036397">
    <property type="entry name" value="RNaseH_sf"/>
</dbReference>
<evidence type="ECO:0000313" key="3">
    <source>
        <dbReference type="EMBL" id="CAJ1408326.1"/>
    </source>
</evidence>
<feature type="region of interest" description="Disordered" evidence="1">
    <location>
        <begin position="965"/>
        <end position="1003"/>
    </location>
</feature>
<proteinExistence type="predicted"/>
<dbReference type="GO" id="GO:0003676">
    <property type="term" value="F:nucleic acid binding"/>
    <property type="evidence" value="ECO:0007669"/>
    <property type="project" value="InterPro"/>
</dbReference>
<feature type="domain" description="Integrase catalytic" evidence="2">
    <location>
        <begin position="1314"/>
        <end position="1428"/>
    </location>
</feature>
<feature type="region of interest" description="Disordered" evidence="1">
    <location>
        <begin position="460"/>
        <end position="510"/>
    </location>
</feature>
<evidence type="ECO:0000256" key="1">
    <source>
        <dbReference type="SAM" id="MobiDB-lite"/>
    </source>
</evidence>
<organism evidence="3 4">
    <name type="scientific">Effrenium voratum</name>
    <dbReference type="NCBI Taxonomy" id="2562239"/>
    <lineage>
        <taxon>Eukaryota</taxon>
        <taxon>Sar</taxon>
        <taxon>Alveolata</taxon>
        <taxon>Dinophyceae</taxon>
        <taxon>Suessiales</taxon>
        <taxon>Symbiodiniaceae</taxon>
        <taxon>Effrenium</taxon>
    </lineage>
</organism>
<feature type="compositionally biased region" description="Acidic residues" evidence="1">
    <location>
        <begin position="904"/>
        <end position="913"/>
    </location>
</feature>
<feature type="region of interest" description="Disordered" evidence="1">
    <location>
        <begin position="1607"/>
        <end position="1639"/>
    </location>
</feature>
<feature type="compositionally biased region" description="Basic and acidic residues" evidence="1">
    <location>
        <begin position="164"/>
        <end position="173"/>
    </location>
</feature>
<feature type="region of interest" description="Disordered" evidence="1">
    <location>
        <begin position="1"/>
        <end position="94"/>
    </location>
</feature>
<dbReference type="InterPro" id="IPR001584">
    <property type="entry name" value="Integrase_cat-core"/>
</dbReference>
<name>A0AA36JMI6_9DINO</name>
<dbReference type="Proteomes" id="UP001178507">
    <property type="component" value="Unassembled WGS sequence"/>
</dbReference>
<feature type="region of interest" description="Disordered" evidence="1">
    <location>
        <begin position="344"/>
        <end position="367"/>
    </location>
</feature>
<feature type="compositionally biased region" description="Low complexity" evidence="1">
    <location>
        <begin position="57"/>
        <end position="67"/>
    </location>
</feature>
<feature type="compositionally biased region" description="Acidic residues" evidence="1">
    <location>
        <begin position="28"/>
        <end position="37"/>
    </location>
</feature>
<dbReference type="Gene3D" id="3.30.420.10">
    <property type="entry name" value="Ribonuclease H-like superfamily/Ribonuclease H"/>
    <property type="match status" value="1"/>
</dbReference>
<feature type="compositionally biased region" description="Low complexity" evidence="1">
    <location>
        <begin position="38"/>
        <end position="48"/>
    </location>
</feature>
<keyword evidence="4" id="KW-1185">Reference proteome</keyword>
<gene>
    <name evidence="3" type="ORF">EVOR1521_LOCUS29766</name>
</gene>
<feature type="compositionally biased region" description="Basic and acidic residues" evidence="1">
    <location>
        <begin position="492"/>
        <end position="502"/>
    </location>
</feature>
<feature type="region of interest" description="Disordered" evidence="1">
    <location>
        <begin position="150"/>
        <end position="201"/>
    </location>
</feature>
<reference evidence="3" key="1">
    <citation type="submission" date="2023-08" db="EMBL/GenBank/DDBJ databases">
        <authorList>
            <person name="Chen Y."/>
            <person name="Shah S."/>
            <person name="Dougan E. K."/>
            <person name="Thang M."/>
            <person name="Chan C."/>
        </authorList>
    </citation>
    <scope>NUCLEOTIDE SEQUENCE</scope>
</reference>
<evidence type="ECO:0000259" key="2">
    <source>
        <dbReference type="PROSITE" id="PS50994"/>
    </source>
</evidence>
<feature type="region of interest" description="Disordered" evidence="1">
    <location>
        <begin position="897"/>
        <end position="920"/>
    </location>
</feature>